<keyword evidence="3 12" id="KW-0444">Lipid biosynthesis</keyword>
<dbReference type="InterPro" id="IPR027379">
    <property type="entry name" value="CLS_N"/>
</dbReference>
<evidence type="ECO:0000256" key="2">
    <source>
        <dbReference type="ARBA" id="ARBA00022475"/>
    </source>
</evidence>
<dbReference type="Pfam" id="PF13091">
    <property type="entry name" value="PLDc_2"/>
    <property type="match status" value="2"/>
</dbReference>
<sequence length="478" mass="55034">MDPFIRLIAVGYIINFILIIVVVCFQRRDPTVSVAWVLCFISLPILGAVLFLIFGLGLKRRTVRRYAQKLQTDTEYAKKLFRVKSAYEIDQDESIQFPDMVKYFSNVANSGYSTNNDVKVFTDAREKYDWLLKDIAEAKETINFLYFIIRDDAISNTILAALAKKANEGVEVRFMYDSFGSILTSRRIFRKLKHARKGQVAEFFPMDLFSLSKINHRNHRKIVVIDGRIAYLGGMNIGDEYMGKKKPTPWRDTHLRLTGAAVADVQKYFCLDWEFSTGEKLTNDLDKFFHKNREEQGNTPVQIVGSGPDSPEEEVKDGMIKILNHARQYTYIQTPYFVPDKAFMTAIRMAAQSGVDVRVMIPGAPDKPYVYYTTMSYMGELLDAGIRVFLYPGFIHSKTIVADDALTTIGTTNIDIRSFVLHFEINAFLYGEQCAVENRDIFLKDQYKCVELTKEAYDRRGVWNIMKEGFFRLFSQVM</sequence>
<dbReference type="EC" id="2.7.8.-" evidence="12 13"/>
<dbReference type="GO" id="GO:0032049">
    <property type="term" value="P:cardiolipin biosynthetic process"/>
    <property type="evidence" value="ECO:0007669"/>
    <property type="project" value="UniProtKB-UniRule"/>
</dbReference>
<keyword evidence="10 12" id="KW-0594">Phospholipid biosynthesis</keyword>
<dbReference type="InterPro" id="IPR030874">
    <property type="entry name" value="Cardiolipin_synth_Firmi"/>
</dbReference>
<keyword evidence="9 12" id="KW-0472">Membrane</keyword>
<evidence type="ECO:0000256" key="13">
    <source>
        <dbReference type="NCBIfam" id="TIGR04265"/>
    </source>
</evidence>
<accession>A0A9D1LV10</accession>
<dbReference type="GO" id="GO:0008808">
    <property type="term" value="F:cardiolipin synthase activity"/>
    <property type="evidence" value="ECO:0007669"/>
    <property type="project" value="UniProtKB-UniRule"/>
</dbReference>
<reference evidence="15" key="1">
    <citation type="submission" date="2020-10" db="EMBL/GenBank/DDBJ databases">
        <authorList>
            <person name="Gilroy R."/>
        </authorList>
    </citation>
    <scope>NUCLEOTIDE SEQUENCE</scope>
    <source>
        <strain evidence="15">ChiSjej4B22-9803</strain>
    </source>
</reference>
<feature type="active site" evidence="12">
    <location>
        <position position="219"/>
    </location>
</feature>
<comment type="function">
    <text evidence="12">Catalyzes the reversible phosphatidyl group transfer from one phosphatidylglycerol molecule to another to form cardiolipin (CL) (diphosphatidylglycerol) and glycerol.</text>
</comment>
<evidence type="ECO:0000256" key="7">
    <source>
        <dbReference type="ARBA" id="ARBA00022989"/>
    </source>
</evidence>
<keyword evidence="8 12" id="KW-0443">Lipid metabolism</keyword>
<evidence type="ECO:0000256" key="6">
    <source>
        <dbReference type="ARBA" id="ARBA00022737"/>
    </source>
</evidence>
<keyword evidence="5 12" id="KW-0812">Transmembrane</keyword>
<gene>
    <name evidence="15" type="primary">cls</name>
    <name evidence="15" type="ORF">IAB04_03950</name>
</gene>
<evidence type="ECO:0000256" key="9">
    <source>
        <dbReference type="ARBA" id="ARBA00023136"/>
    </source>
</evidence>
<keyword evidence="11 12" id="KW-1208">Phospholipid metabolism</keyword>
<feature type="transmembrane region" description="Helical" evidence="12">
    <location>
        <begin position="7"/>
        <end position="28"/>
    </location>
</feature>
<dbReference type="NCBIfam" id="TIGR04265">
    <property type="entry name" value="bac_cardiolipin"/>
    <property type="match status" value="1"/>
</dbReference>
<feature type="domain" description="PLD phosphodiesterase" evidence="14">
    <location>
        <begin position="214"/>
        <end position="241"/>
    </location>
</feature>
<dbReference type="GO" id="GO:0005886">
    <property type="term" value="C:plasma membrane"/>
    <property type="evidence" value="ECO:0007669"/>
    <property type="project" value="UniProtKB-SubCell"/>
</dbReference>
<dbReference type="Gene3D" id="3.30.870.10">
    <property type="entry name" value="Endonuclease Chain A"/>
    <property type="match status" value="2"/>
</dbReference>
<proteinExistence type="inferred from homology"/>
<dbReference type="PANTHER" id="PTHR21248">
    <property type="entry name" value="CARDIOLIPIN SYNTHASE"/>
    <property type="match status" value="1"/>
</dbReference>
<name>A0A9D1LV10_9FIRM</name>
<evidence type="ECO:0000256" key="10">
    <source>
        <dbReference type="ARBA" id="ARBA00023209"/>
    </source>
</evidence>
<dbReference type="Pfam" id="PF13396">
    <property type="entry name" value="PLDc_N"/>
    <property type="match status" value="1"/>
</dbReference>
<evidence type="ECO:0000256" key="4">
    <source>
        <dbReference type="ARBA" id="ARBA00022679"/>
    </source>
</evidence>
<keyword evidence="4 12" id="KW-0808">Transferase</keyword>
<dbReference type="InterPro" id="IPR025202">
    <property type="entry name" value="PLD-like_dom"/>
</dbReference>
<dbReference type="EMBL" id="DVND01000105">
    <property type="protein sequence ID" value="HIU48491.1"/>
    <property type="molecule type" value="Genomic_DNA"/>
</dbReference>
<dbReference type="CDD" id="cd09110">
    <property type="entry name" value="PLDc_CLS_1"/>
    <property type="match status" value="1"/>
</dbReference>
<reference evidence="15" key="2">
    <citation type="journal article" date="2021" name="PeerJ">
        <title>Extensive microbial diversity within the chicken gut microbiome revealed by metagenomics and culture.</title>
        <authorList>
            <person name="Gilroy R."/>
            <person name="Ravi A."/>
            <person name="Getino M."/>
            <person name="Pursley I."/>
            <person name="Horton D.L."/>
            <person name="Alikhan N.F."/>
            <person name="Baker D."/>
            <person name="Gharbi K."/>
            <person name="Hall N."/>
            <person name="Watson M."/>
            <person name="Adriaenssens E.M."/>
            <person name="Foster-Nyarko E."/>
            <person name="Jarju S."/>
            <person name="Secka A."/>
            <person name="Antonio M."/>
            <person name="Oren A."/>
            <person name="Chaudhuri R.R."/>
            <person name="La Ragione R."/>
            <person name="Hildebrand F."/>
            <person name="Pallen M.J."/>
        </authorList>
    </citation>
    <scope>NUCLEOTIDE SEQUENCE</scope>
    <source>
        <strain evidence="15">ChiSjej4B22-9803</strain>
    </source>
</reference>
<feature type="active site" evidence="12">
    <location>
        <position position="396"/>
    </location>
</feature>
<evidence type="ECO:0000313" key="16">
    <source>
        <dbReference type="Proteomes" id="UP000824111"/>
    </source>
</evidence>
<evidence type="ECO:0000256" key="5">
    <source>
        <dbReference type="ARBA" id="ARBA00022692"/>
    </source>
</evidence>
<comment type="caution">
    <text evidence="15">The sequence shown here is derived from an EMBL/GenBank/DDBJ whole genome shotgun (WGS) entry which is preliminary data.</text>
</comment>
<feature type="active site" evidence="12">
    <location>
        <position position="403"/>
    </location>
</feature>
<keyword evidence="2 12" id="KW-1003">Cell membrane</keyword>
<feature type="transmembrane region" description="Helical" evidence="12">
    <location>
        <begin position="34"/>
        <end position="58"/>
    </location>
</feature>
<dbReference type="CDD" id="cd09112">
    <property type="entry name" value="PLDc_CLS_2"/>
    <property type="match status" value="1"/>
</dbReference>
<dbReference type="InterPro" id="IPR001736">
    <property type="entry name" value="PLipase_D/transphosphatidylase"/>
</dbReference>
<evidence type="ECO:0000256" key="11">
    <source>
        <dbReference type="ARBA" id="ARBA00023264"/>
    </source>
</evidence>
<dbReference type="HAMAP" id="MF_01916">
    <property type="entry name" value="Cardiolipin_synth_Cls"/>
    <property type="match status" value="1"/>
</dbReference>
<evidence type="ECO:0000256" key="12">
    <source>
        <dbReference type="HAMAP-Rule" id="MF_01916"/>
    </source>
</evidence>
<feature type="domain" description="PLD phosphodiesterase" evidence="14">
    <location>
        <begin position="391"/>
        <end position="418"/>
    </location>
</feature>
<evidence type="ECO:0000256" key="8">
    <source>
        <dbReference type="ARBA" id="ARBA00023098"/>
    </source>
</evidence>
<dbReference type="PANTHER" id="PTHR21248:SF22">
    <property type="entry name" value="PHOSPHOLIPASE D"/>
    <property type="match status" value="1"/>
</dbReference>
<evidence type="ECO:0000256" key="1">
    <source>
        <dbReference type="ARBA" id="ARBA00004651"/>
    </source>
</evidence>
<dbReference type="SUPFAM" id="SSF56024">
    <property type="entry name" value="Phospholipase D/nuclease"/>
    <property type="match status" value="2"/>
</dbReference>
<protein>
    <recommendedName>
        <fullName evidence="12 13">Cardiolipin synthase</fullName>
        <shortName evidence="12">CL synthase</shortName>
        <ecNumber evidence="12 13">2.7.8.-</ecNumber>
    </recommendedName>
</protein>
<dbReference type="Proteomes" id="UP000824111">
    <property type="component" value="Unassembled WGS sequence"/>
</dbReference>
<dbReference type="SMART" id="SM00155">
    <property type="entry name" value="PLDc"/>
    <property type="match status" value="2"/>
</dbReference>
<feature type="active site" evidence="12">
    <location>
        <position position="221"/>
    </location>
</feature>
<comment type="similarity">
    <text evidence="12">Belongs to the phospholipase D family. Cardiolipin synthase subfamily.</text>
</comment>
<evidence type="ECO:0000259" key="14">
    <source>
        <dbReference type="PROSITE" id="PS50035"/>
    </source>
</evidence>
<keyword evidence="7 12" id="KW-1133">Transmembrane helix</keyword>
<dbReference type="InterPro" id="IPR022924">
    <property type="entry name" value="Cardiolipin_synthase"/>
</dbReference>
<dbReference type="AlphaFoldDB" id="A0A9D1LV10"/>
<organism evidence="15 16">
    <name type="scientific">Candidatus Avimonoglobus intestinipullorum</name>
    <dbReference type="NCBI Taxonomy" id="2840699"/>
    <lineage>
        <taxon>Bacteria</taxon>
        <taxon>Bacillati</taxon>
        <taxon>Bacillota</taxon>
        <taxon>Clostridia</taxon>
        <taxon>Eubacteriales</taxon>
        <taxon>Candidatus Avimonoglobus</taxon>
    </lineage>
</organism>
<comment type="subcellular location">
    <subcellularLocation>
        <location evidence="1 12">Cell membrane</location>
        <topology evidence="1 12">Multi-pass membrane protein</topology>
    </subcellularLocation>
</comment>
<evidence type="ECO:0000256" key="3">
    <source>
        <dbReference type="ARBA" id="ARBA00022516"/>
    </source>
</evidence>
<feature type="active site" evidence="12">
    <location>
        <position position="398"/>
    </location>
</feature>
<keyword evidence="6" id="KW-0677">Repeat</keyword>
<feature type="active site" evidence="12">
    <location>
        <position position="226"/>
    </location>
</feature>
<comment type="catalytic activity">
    <reaction evidence="12">
        <text>2 a 1,2-diacyl-sn-glycero-3-phospho-(1'-sn-glycerol) = a cardiolipin + glycerol</text>
        <dbReference type="Rhea" id="RHEA:31451"/>
        <dbReference type="ChEBI" id="CHEBI:17754"/>
        <dbReference type="ChEBI" id="CHEBI:62237"/>
        <dbReference type="ChEBI" id="CHEBI:64716"/>
    </reaction>
</comment>
<dbReference type="PROSITE" id="PS50035">
    <property type="entry name" value="PLD"/>
    <property type="match status" value="2"/>
</dbReference>
<evidence type="ECO:0000313" key="15">
    <source>
        <dbReference type="EMBL" id="HIU48491.1"/>
    </source>
</evidence>